<comment type="caution">
    <text evidence="10">The sequence shown here is derived from an EMBL/GenBank/DDBJ whole genome shotgun (WGS) entry which is preliminary data.</text>
</comment>
<proteinExistence type="predicted"/>
<dbReference type="Gene3D" id="3.10.450.350">
    <property type="match status" value="1"/>
</dbReference>
<evidence type="ECO:0000256" key="7">
    <source>
        <dbReference type="ARBA" id="ARBA00023049"/>
    </source>
</evidence>
<dbReference type="CDD" id="cd12797">
    <property type="entry name" value="M23_peptidase"/>
    <property type="match status" value="1"/>
</dbReference>
<keyword evidence="7" id="KW-0482">Metalloprotease</keyword>
<dbReference type="Gene3D" id="2.70.70.10">
    <property type="entry name" value="Glucose Permease (Domain IIA)"/>
    <property type="match status" value="1"/>
</dbReference>
<reference evidence="10" key="1">
    <citation type="journal article" date="2018" name="Genome Biol.">
        <title>SKESA: strategic k-mer extension for scrupulous assemblies.</title>
        <authorList>
            <person name="Souvorov A."/>
            <person name="Agarwala R."/>
            <person name="Lipman D.J."/>
        </authorList>
    </citation>
    <scope>NUCLEOTIDE SEQUENCE</scope>
    <source>
        <strain evidence="10">BCW_3452</strain>
    </source>
</reference>
<feature type="domain" description="Csd3-like second N-terminal" evidence="9">
    <location>
        <begin position="214"/>
        <end position="324"/>
    </location>
</feature>
<keyword evidence="5" id="KW-0378">Hydrolase</keyword>
<evidence type="ECO:0000256" key="6">
    <source>
        <dbReference type="ARBA" id="ARBA00022833"/>
    </source>
</evidence>
<evidence type="ECO:0000259" key="9">
    <source>
        <dbReference type="Pfam" id="PF19425"/>
    </source>
</evidence>
<dbReference type="GO" id="GO:0006508">
    <property type="term" value="P:proteolysis"/>
    <property type="evidence" value="ECO:0007669"/>
    <property type="project" value="UniProtKB-KW"/>
</dbReference>
<dbReference type="GO" id="GO:0046872">
    <property type="term" value="F:metal ion binding"/>
    <property type="evidence" value="ECO:0007669"/>
    <property type="project" value="UniProtKB-KW"/>
</dbReference>
<dbReference type="Pfam" id="PF01551">
    <property type="entry name" value="Peptidase_M23"/>
    <property type="match status" value="1"/>
</dbReference>
<feature type="domain" description="M23ase beta-sheet core" evidence="8">
    <location>
        <begin position="337"/>
        <end position="432"/>
    </location>
</feature>
<keyword evidence="3" id="KW-0645">Protease</keyword>
<dbReference type="GO" id="GO:0004222">
    <property type="term" value="F:metalloendopeptidase activity"/>
    <property type="evidence" value="ECO:0007669"/>
    <property type="project" value="TreeGrafter"/>
</dbReference>
<evidence type="ECO:0008006" key="11">
    <source>
        <dbReference type="Google" id="ProtNLM"/>
    </source>
</evidence>
<evidence type="ECO:0000256" key="4">
    <source>
        <dbReference type="ARBA" id="ARBA00022723"/>
    </source>
</evidence>
<dbReference type="InterPro" id="IPR011055">
    <property type="entry name" value="Dup_hybrid_motif"/>
</dbReference>
<dbReference type="InterPro" id="IPR016047">
    <property type="entry name" value="M23ase_b-sheet_dom"/>
</dbReference>
<dbReference type="InterPro" id="IPR045834">
    <property type="entry name" value="Csd3_N2"/>
</dbReference>
<dbReference type="GO" id="GO:0030313">
    <property type="term" value="C:cell envelope"/>
    <property type="evidence" value="ECO:0007669"/>
    <property type="project" value="UniProtKB-SubCell"/>
</dbReference>
<evidence type="ECO:0000256" key="5">
    <source>
        <dbReference type="ARBA" id="ARBA00022801"/>
    </source>
</evidence>
<evidence type="ECO:0000313" key="10">
    <source>
        <dbReference type="EMBL" id="HAS8540896.1"/>
    </source>
</evidence>
<comment type="cofactor">
    <cofactor evidence="1">
        <name>Zn(2+)</name>
        <dbReference type="ChEBI" id="CHEBI:29105"/>
    </cofactor>
</comment>
<evidence type="ECO:0000256" key="1">
    <source>
        <dbReference type="ARBA" id="ARBA00001947"/>
    </source>
</evidence>
<keyword evidence="6" id="KW-0862">Zinc</keyword>
<dbReference type="EMBL" id="DACRBY010000017">
    <property type="protein sequence ID" value="HAS8540896.1"/>
    <property type="molecule type" value="Genomic_DNA"/>
</dbReference>
<dbReference type="InterPro" id="IPR050570">
    <property type="entry name" value="Cell_wall_metabolism_enzyme"/>
</dbReference>
<sequence>MQIRLVITGFIAAFAISSPLYISHQVSNQITLGDGYQIYMEGDPDDQVNIVPSSVEESVTRIELTGDMSVVNDDKGGESVEVHIDQFGKEINTTPPKTLSNSNDVSPPVQEILHELNKSYEVRKGDTVIGILSSLGVSSFDITTLLYGSSLAESDFLIGESDKIVLFVNNLGLMALELHKGGNSYDVFTKLEGVFLKTTKLYPTSLVEVKKDFVISSSFISDAIAAGLTVLESNELSNNLRHVIDFKRIRPGHMFRVVMDREIRNGKIIASTIKGVLFGNSEQSKKYYKFDGSYFDENGVGVTPVFLKHPIQTQGTPLITSRFNLQRIHPILKIRRPHYGTDYGYLTGTPVVSISDSVVIYAGNKGSFGNIVKLKHPNGVITLSAHLSKIEKGIVRGAKVPKGKVIGYVGSTGVSTGPHLHFEMFQHGRRVDSLTINLPTKSNVDDIDEFRLFVNSIDLT</sequence>
<dbReference type="Pfam" id="PF19425">
    <property type="entry name" value="Csd3_N2"/>
    <property type="match status" value="1"/>
</dbReference>
<protein>
    <recommendedName>
        <fullName evidence="11">Peptidase M23</fullName>
    </recommendedName>
</protein>
<evidence type="ECO:0000259" key="8">
    <source>
        <dbReference type="Pfam" id="PF01551"/>
    </source>
</evidence>
<organism evidence="10">
    <name type="scientific">Vibrio vulnificus</name>
    <dbReference type="NCBI Taxonomy" id="672"/>
    <lineage>
        <taxon>Bacteria</taxon>
        <taxon>Pseudomonadati</taxon>
        <taxon>Pseudomonadota</taxon>
        <taxon>Gammaproteobacteria</taxon>
        <taxon>Vibrionales</taxon>
        <taxon>Vibrionaceae</taxon>
        <taxon>Vibrio</taxon>
    </lineage>
</organism>
<dbReference type="SUPFAM" id="SSF51261">
    <property type="entry name" value="Duplicated hybrid motif"/>
    <property type="match status" value="1"/>
</dbReference>
<dbReference type="PANTHER" id="PTHR21666:SF288">
    <property type="entry name" value="CELL DIVISION PROTEIN YTFB"/>
    <property type="match status" value="1"/>
</dbReference>
<accession>A0A8H9TFL8</accession>
<dbReference type="Proteomes" id="UP000863257">
    <property type="component" value="Unassembled WGS sequence"/>
</dbReference>
<evidence type="ECO:0000256" key="3">
    <source>
        <dbReference type="ARBA" id="ARBA00022670"/>
    </source>
</evidence>
<reference evidence="10" key="2">
    <citation type="submission" date="2019-01" db="EMBL/GenBank/DDBJ databases">
        <authorList>
            <consortium name="NCBI Pathogen Detection Project"/>
        </authorList>
    </citation>
    <scope>NUCLEOTIDE SEQUENCE</scope>
    <source>
        <strain evidence="10">BCW_3452</strain>
    </source>
</reference>
<dbReference type="PANTHER" id="PTHR21666">
    <property type="entry name" value="PEPTIDASE-RELATED"/>
    <property type="match status" value="1"/>
</dbReference>
<evidence type="ECO:0000256" key="2">
    <source>
        <dbReference type="ARBA" id="ARBA00004196"/>
    </source>
</evidence>
<gene>
    <name evidence="10" type="ORF">I7730_13990</name>
</gene>
<keyword evidence="4" id="KW-0479">Metal-binding</keyword>
<name>A0A8H9TFL8_VIBVL</name>
<comment type="subcellular location">
    <subcellularLocation>
        <location evidence="2">Cell envelope</location>
    </subcellularLocation>
</comment>
<dbReference type="AlphaFoldDB" id="A0A8H9TFL8"/>